<sequence length="561" mass="60436">MERDKPPPALRFARQWTLPSSSASDAGFATLAYPSWHTESPSPFNRSQVPLTPSPDRAGRRQPLEGSLAPGSPSPLPPSELSALTSGGAAHHTDASLQRASRPVPAAPSASNVAARCVQPVMLASDADGKSFWRRQAQRLEAKCAALEEELKTVYRVLGKEANDIPRALEASSHTSLMAAGCANPTYETVAQERDMARLELTREKEKNFLLRHRLREMDAEVHRLQSRHARDVGKQRVGDASKRASPSFKSVSKMGVLSSRHQRASSRCCSSSCSSTQSTRDVRRSPIYPRSRSITRPYTSSSAKREESPRPTPAPVSTSSAHYSDNSMITRSSTASTSSSTRRESGRRAANTSAAAPAAFGKPRGRSTHSPLKPSRQATDPYEAEARDLLTWLLSARPSSSSPSRCQPFVWRKGAAGSRGPEPLRRSNLESPPRRVRHNDLFSATVAVSEGEGNGGRLAHGTARGAAKARPAIRDSRLLSPIPLQQERDAADDEKARDHPTGAVRSLCAMPLQVRAPRSAADPSRDALSGKGALRGHAGDGEWIAWQPHVIAPGQQSGGA</sequence>
<feature type="region of interest" description="Disordered" evidence="2">
    <location>
        <begin position="223"/>
        <end position="382"/>
    </location>
</feature>
<reference evidence="4 6" key="1">
    <citation type="journal article" date="2011" name="Genome Res.">
        <title>Whole genome sequencing of multiple Leishmania donovani clinical isolates provides insights into population structure and mechanisms of drug resistance.</title>
        <authorList>
            <person name="Downing T."/>
            <person name="Imamura H."/>
            <person name="Decuypere S."/>
            <person name="Clark T.G."/>
            <person name="Coombs G.H."/>
            <person name="Cotton J.A."/>
            <person name="Hilley J.D."/>
            <person name="de Doncker S."/>
            <person name="Maes I."/>
            <person name="Mottram J.C."/>
            <person name="Quail M.A."/>
            <person name="Rijal S."/>
            <person name="Sanders M."/>
            <person name="Schonian G."/>
            <person name="Stark O."/>
            <person name="Sundar S."/>
            <person name="Vanaerschot M."/>
            <person name="Hertz-Fowler C."/>
            <person name="Dujardin J.C."/>
            <person name="Berriman M."/>
        </authorList>
    </citation>
    <scope>NUCLEOTIDE SEQUENCE [LARGE SCALE GENOMIC DNA]</scope>
    <source>
        <strain evidence="4 6">BPK282A1</strain>
    </source>
</reference>
<keyword evidence="7" id="KW-1185">Reference proteome</keyword>
<feature type="compositionally biased region" description="Polar residues" evidence="2">
    <location>
        <begin position="37"/>
        <end position="51"/>
    </location>
</feature>
<reference evidence="5" key="5">
    <citation type="submission" date="2019-02" db="EMBL/GenBank/DDBJ databases">
        <title>FDA dAtabase for Regulatory Grade micrObial Sequences (FDA-ARGOS): Supporting development and validation of Infectious Disease Dx tests.</title>
        <authorList>
            <person name="Duncan R."/>
            <person name="Fisher C."/>
            <person name="Tallon L.J."/>
            <person name="Sadzewicz L."/>
            <person name="Sengamalay N."/>
            <person name="Ott S."/>
            <person name="Godinez A."/>
            <person name="Nagaraj S."/>
            <person name="Nadendla S."/>
            <person name="Sichtig H."/>
        </authorList>
    </citation>
    <scope>NUCLEOTIDE SEQUENCE</scope>
    <source>
        <strain evidence="5">FDAARGOS_361</strain>
    </source>
</reference>
<feature type="compositionally biased region" description="Basic and acidic residues" evidence="2">
    <location>
        <begin position="223"/>
        <end position="243"/>
    </location>
</feature>
<accession>A0A3Q8IGY6</accession>
<feature type="compositionally biased region" description="Low complexity" evidence="2">
    <location>
        <begin position="331"/>
        <end position="341"/>
    </location>
</feature>
<dbReference type="Proteomes" id="UP000318447">
    <property type="component" value="Unassembled WGS sequence"/>
</dbReference>
<dbReference type="VEuPathDB" id="TriTrypDB:LDHU3_36.1120"/>
<dbReference type="OMA" id="EMDAEVH"/>
<dbReference type="Proteomes" id="UP000274082">
    <property type="component" value="Chromosome 36"/>
</dbReference>
<feature type="compositionally biased region" description="Low complexity" evidence="2">
    <location>
        <begin position="99"/>
        <end position="108"/>
    </location>
</feature>
<dbReference type="EMBL" id="CP029535">
    <property type="protein sequence ID" value="AYU83429.1"/>
    <property type="molecule type" value="Genomic_DNA"/>
</dbReference>
<feature type="compositionally biased region" description="Low complexity" evidence="2">
    <location>
        <begin position="266"/>
        <end position="298"/>
    </location>
</feature>
<protein>
    <submittedName>
        <fullName evidence="3">Uncharacterized protein</fullName>
    </submittedName>
</protein>
<evidence type="ECO:0000313" key="4">
    <source>
        <dbReference type="EMBL" id="CBZ38523.1"/>
    </source>
</evidence>
<evidence type="ECO:0000313" key="6">
    <source>
        <dbReference type="Proteomes" id="UP000008980"/>
    </source>
</evidence>
<feature type="region of interest" description="Disordered" evidence="2">
    <location>
        <begin position="517"/>
        <end position="561"/>
    </location>
</feature>
<dbReference type="Proteomes" id="UP000008980">
    <property type="component" value="Chromosome 36"/>
</dbReference>
<reference evidence="4" key="2">
    <citation type="submission" date="2011-01" db="EMBL/GenBank/DDBJ databases">
        <authorList>
            <person name="Zhao B.P."/>
            <person name="Ren Z.A."/>
            <person name="Li C.D."/>
        </authorList>
    </citation>
    <scope>NUCLEOTIDE SEQUENCE</scope>
    <source>
        <strain evidence="4">BPK282A1</strain>
    </source>
</reference>
<evidence type="ECO:0000313" key="3">
    <source>
        <dbReference type="EMBL" id="AYU83429.1"/>
    </source>
</evidence>
<accession>E9BTE4</accession>
<gene>
    <name evidence="5" type="ORF">CGC21_12750</name>
    <name evidence="4" type="ORF">LDBPK_360850</name>
    <name evidence="3" type="ORF">LdCL_360013500</name>
</gene>
<evidence type="ECO:0000313" key="8">
    <source>
        <dbReference type="Proteomes" id="UP000318447"/>
    </source>
</evidence>
<name>A0A3Q8IGY6_LEIDO</name>
<evidence type="ECO:0000313" key="7">
    <source>
        <dbReference type="Proteomes" id="UP000274082"/>
    </source>
</evidence>
<reference evidence="6" key="3">
    <citation type="submission" date="2011-02" db="EMBL/GenBank/DDBJ databases">
        <title>Whole genome sequencing of Leishmania donovani clinical lines reveals dynamic variation related to drug resistance.</title>
        <authorList>
            <person name="Downing T."/>
            <person name="Imamura H."/>
            <person name="Sanders M."/>
            <person name="Decuypere S."/>
            <person name="Hertz-Fowler C."/>
            <person name="Clark T.G."/>
            <person name="Rijal S."/>
            <person name="Sundar S."/>
            <person name="Quail M.A."/>
            <person name="De Doncker S."/>
            <person name="Maes I."/>
            <person name="Vanaerschot M."/>
            <person name="Stark O."/>
            <person name="Schonian G."/>
            <person name="Dujardin J.C."/>
            <person name="Berriman M."/>
        </authorList>
    </citation>
    <scope>NUCLEOTIDE SEQUENCE [LARGE SCALE GENOMIC DNA]</scope>
    <source>
        <strain evidence="6">BPK282A1</strain>
    </source>
</reference>
<keyword evidence="1" id="KW-0175">Coiled coil</keyword>
<dbReference type="VEuPathDB" id="TriTrypDB:LdCL_360013500"/>
<dbReference type="KEGG" id="ldo:LDBPK_360850"/>
<dbReference type="EMBL" id="FR799623">
    <property type="protein sequence ID" value="CBZ38523.1"/>
    <property type="molecule type" value="Genomic_DNA"/>
</dbReference>
<feature type="region of interest" description="Disordered" evidence="2">
    <location>
        <begin position="1"/>
        <end position="108"/>
    </location>
</feature>
<dbReference type="GeneID" id="13388087"/>
<dbReference type="OrthoDB" id="266112at2759"/>
<dbReference type="EMBL" id="RHLC01000054">
    <property type="protein sequence ID" value="TPP48200.1"/>
    <property type="molecule type" value="Genomic_DNA"/>
</dbReference>
<feature type="compositionally biased region" description="Low complexity" evidence="2">
    <location>
        <begin position="349"/>
        <end position="360"/>
    </location>
</feature>
<feature type="compositionally biased region" description="Polar residues" evidence="2">
    <location>
        <begin position="316"/>
        <end position="330"/>
    </location>
</feature>
<feature type="region of interest" description="Disordered" evidence="2">
    <location>
        <begin position="398"/>
        <end position="436"/>
    </location>
</feature>
<dbReference type="AlphaFoldDB" id="A0A3Q8IGY6"/>
<dbReference type="VEuPathDB" id="TriTrypDB:LdBPK_360850.1"/>
<feature type="coiled-coil region" evidence="1">
    <location>
        <begin position="130"/>
        <end position="157"/>
    </location>
</feature>
<dbReference type="RefSeq" id="XP_003865201.1">
    <property type="nucleotide sequence ID" value="XM_003865153.1"/>
</dbReference>
<evidence type="ECO:0000313" key="5">
    <source>
        <dbReference type="EMBL" id="TPP48200.1"/>
    </source>
</evidence>
<proteinExistence type="predicted"/>
<evidence type="ECO:0000256" key="2">
    <source>
        <dbReference type="SAM" id="MobiDB-lite"/>
    </source>
</evidence>
<reference evidence="8" key="6">
    <citation type="submission" date="2019-02" db="EMBL/GenBank/DDBJ databases">
        <title>FDA dAtabase for Regulatory Grade micrObial Sequences (FDA-ARGOS): Supporting development and validation of Infectious Disease Dx tests.</title>
        <authorList>
            <person name="Duncan R."/>
            <person name="Fisher C."/>
            <person name="Tallon L."/>
            <person name="Sadzewicz L."/>
            <person name="Sengamalay N."/>
            <person name="Ott S."/>
            <person name="Godinez A."/>
            <person name="Nagaraj S."/>
            <person name="Vavikolanu K."/>
            <person name="Nadendla S."/>
            <person name="Aluvathingal J."/>
            <person name="Sichtig H."/>
        </authorList>
    </citation>
    <scope>NUCLEOTIDE SEQUENCE [LARGE SCALE GENOMIC DNA]</scope>
    <source>
        <strain evidence="8">FDAARGOS_361</strain>
    </source>
</reference>
<reference evidence="3 7" key="4">
    <citation type="journal article" date="2018" name="Sci. Rep.">
        <title>A complete Leishmania donovani reference genome identifies novel genetic variations associated with virulence.</title>
        <authorList>
            <person name="Lypaczewski P."/>
            <person name="Hoshizaki J."/>
            <person name="Zhang W.-W."/>
            <person name="McCall L.-I."/>
            <person name="Torcivia-Rodriguez J."/>
            <person name="Simonyan V."/>
            <person name="Kaur A."/>
            <person name="Dewar K."/>
            <person name="Matlashewski G."/>
        </authorList>
    </citation>
    <scope>NUCLEOTIDE SEQUENCE [LARGE SCALE GENOMIC DNA]</scope>
    <source>
        <strain evidence="3 7">LdCL</strain>
    </source>
</reference>
<organism evidence="3 7">
    <name type="scientific">Leishmania donovani</name>
    <dbReference type="NCBI Taxonomy" id="5661"/>
    <lineage>
        <taxon>Eukaryota</taxon>
        <taxon>Discoba</taxon>
        <taxon>Euglenozoa</taxon>
        <taxon>Kinetoplastea</taxon>
        <taxon>Metakinetoplastina</taxon>
        <taxon>Trypanosomatida</taxon>
        <taxon>Trypanosomatidae</taxon>
        <taxon>Leishmaniinae</taxon>
        <taxon>Leishmania</taxon>
    </lineage>
</organism>
<evidence type="ECO:0000256" key="1">
    <source>
        <dbReference type="SAM" id="Coils"/>
    </source>
</evidence>